<feature type="compositionally biased region" description="Polar residues" evidence="1">
    <location>
        <begin position="14"/>
        <end position="26"/>
    </location>
</feature>
<feature type="transmembrane region" description="Helical" evidence="2">
    <location>
        <begin position="222"/>
        <end position="246"/>
    </location>
</feature>
<dbReference type="HOGENOM" id="CLU_438071_0_0_1"/>
<keyword evidence="2" id="KW-1133">Transmembrane helix</keyword>
<protein>
    <submittedName>
        <fullName evidence="3">Uncharacterized protein</fullName>
    </submittedName>
</protein>
<reference evidence="4" key="1">
    <citation type="journal article" date="2014" name="Proc. Natl. Acad. Sci. U.S.A.">
        <title>Extensive sampling of basidiomycete genomes demonstrates inadequacy of the white-rot/brown-rot paradigm for wood decay fungi.</title>
        <authorList>
            <person name="Riley R."/>
            <person name="Salamov A.A."/>
            <person name="Brown D.W."/>
            <person name="Nagy L.G."/>
            <person name="Floudas D."/>
            <person name="Held B.W."/>
            <person name="Levasseur A."/>
            <person name="Lombard V."/>
            <person name="Morin E."/>
            <person name="Otillar R."/>
            <person name="Lindquist E.A."/>
            <person name="Sun H."/>
            <person name="LaButti K.M."/>
            <person name="Schmutz J."/>
            <person name="Jabbour D."/>
            <person name="Luo H."/>
            <person name="Baker S.E."/>
            <person name="Pisabarro A.G."/>
            <person name="Walton J.D."/>
            <person name="Blanchette R.A."/>
            <person name="Henrissat B."/>
            <person name="Martin F."/>
            <person name="Cullen D."/>
            <person name="Hibbett D.S."/>
            <person name="Grigoriev I.V."/>
        </authorList>
    </citation>
    <scope>NUCLEOTIDE SEQUENCE [LARGE SCALE GENOMIC DNA]</scope>
    <source>
        <strain evidence="4">CBS 339.88</strain>
    </source>
</reference>
<dbReference type="EMBL" id="KL142426">
    <property type="protein sequence ID" value="KDR66179.1"/>
    <property type="molecule type" value="Genomic_DNA"/>
</dbReference>
<sequence length="624" mass="68866">MSSDMVQPRDGSGSPITRRQPPNSAQPEDVIEMTHLNASSTPNASNQDEPCSVKRQVPPETPAGAKPRFKLYQTAREMYQTLGEDFPLAFNSFLVMTGICIMLAGTFVVRVALLPKIYTCPDGATCHHNLDPRGDIIPRLSTLMQYWLQGGVFVSGLGLSRFIAYESWTLVNGRTVRNLEREISAVDGSISASLVLFFKPMVHRNKIPPNDSSHQQSHGPRFLGTFALIQFGIGFFISLVVGFSIADLQGTRSVYVPFTYHSNFAIPRQDLRYISNGEYIVLNQLTNWFLYGSGSHRPTTVFDGTLVLRDNRTLSATNPQPSGSRIAGTTSCGKQGWDISVLSLDSPYLADDHGALSPGEKAYNLTNGTFWFVTYSHTHLSSIFLSFPELSDSVTSRPYLWASNTSNVVPNATASSDGGMHFAVCNHTTRLVGLPPVDKPGAQNIFPSQPIIYTDASDPFLNSCPSTDPMACLSRFIDETVIAFWQPTVVQYDLVPFSCVTDVLVGYDGLSDTPDCALDDSRWTTTLSTVLDAFIYTAEQSGNATQIQYLSATTNSININRWWIQTTLPGATFLLYLACLAFYRNSSPTSRSNYKLRELALSDILYKAELPLPKPDMTIMMQKN</sequence>
<evidence type="ECO:0000313" key="4">
    <source>
        <dbReference type="Proteomes" id="UP000027222"/>
    </source>
</evidence>
<keyword evidence="2" id="KW-0812">Transmembrane</keyword>
<keyword evidence="2" id="KW-0472">Membrane</keyword>
<feature type="transmembrane region" description="Helical" evidence="2">
    <location>
        <begin position="562"/>
        <end position="583"/>
    </location>
</feature>
<proteinExistence type="predicted"/>
<feature type="compositionally biased region" description="Polar residues" evidence="1">
    <location>
        <begin position="36"/>
        <end position="49"/>
    </location>
</feature>
<evidence type="ECO:0000256" key="1">
    <source>
        <dbReference type="SAM" id="MobiDB-lite"/>
    </source>
</evidence>
<gene>
    <name evidence="3" type="ORF">GALMADRAFT_1204136</name>
</gene>
<organism evidence="3 4">
    <name type="scientific">Galerina marginata (strain CBS 339.88)</name>
    <dbReference type="NCBI Taxonomy" id="685588"/>
    <lineage>
        <taxon>Eukaryota</taxon>
        <taxon>Fungi</taxon>
        <taxon>Dikarya</taxon>
        <taxon>Basidiomycota</taxon>
        <taxon>Agaricomycotina</taxon>
        <taxon>Agaricomycetes</taxon>
        <taxon>Agaricomycetidae</taxon>
        <taxon>Agaricales</taxon>
        <taxon>Agaricineae</taxon>
        <taxon>Strophariaceae</taxon>
        <taxon>Galerina</taxon>
    </lineage>
</organism>
<dbReference type="OrthoDB" id="3039026at2759"/>
<evidence type="ECO:0000313" key="3">
    <source>
        <dbReference type="EMBL" id="KDR66179.1"/>
    </source>
</evidence>
<feature type="region of interest" description="Disordered" evidence="1">
    <location>
        <begin position="1"/>
        <end position="67"/>
    </location>
</feature>
<dbReference type="AlphaFoldDB" id="A0A067SEK6"/>
<dbReference type="Proteomes" id="UP000027222">
    <property type="component" value="Unassembled WGS sequence"/>
</dbReference>
<keyword evidence="4" id="KW-1185">Reference proteome</keyword>
<name>A0A067SEK6_GALM3</name>
<evidence type="ECO:0000256" key="2">
    <source>
        <dbReference type="SAM" id="Phobius"/>
    </source>
</evidence>
<accession>A0A067SEK6</accession>
<feature type="transmembrane region" description="Helical" evidence="2">
    <location>
        <begin position="88"/>
        <end position="109"/>
    </location>
</feature>
<feature type="transmembrane region" description="Helical" evidence="2">
    <location>
        <begin position="146"/>
        <end position="163"/>
    </location>
</feature>